<dbReference type="EMBL" id="QYZP01000001">
    <property type="protein sequence ID" value="RJN32415.1"/>
    <property type="molecule type" value="Genomic_DNA"/>
</dbReference>
<gene>
    <name evidence="3" type="ORF">D3250_00745</name>
</gene>
<evidence type="ECO:0000256" key="2">
    <source>
        <dbReference type="SAM" id="Phobius"/>
    </source>
</evidence>
<keyword evidence="4" id="KW-1185">Reference proteome</keyword>
<reference evidence="3 4" key="1">
    <citation type="submission" date="2018-09" db="EMBL/GenBank/DDBJ databases">
        <title>Nesterenkonia natronophila sp. nov., an alkaliphilic actinobacteriume isolated from a soda lake, and emended description of the genus Nesterenkonia.</title>
        <authorList>
            <person name="Menes R.J."/>
            <person name="Iriarte A."/>
        </authorList>
    </citation>
    <scope>NUCLEOTIDE SEQUENCE [LARGE SCALE GENOMIC DNA]</scope>
    <source>
        <strain evidence="3 4">M8</strain>
    </source>
</reference>
<feature type="transmembrane region" description="Helical" evidence="2">
    <location>
        <begin position="440"/>
        <end position="464"/>
    </location>
</feature>
<feature type="transmembrane region" description="Helical" evidence="2">
    <location>
        <begin position="365"/>
        <end position="383"/>
    </location>
</feature>
<feature type="transmembrane region" description="Helical" evidence="2">
    <location>
        <begin position="56"/>
        <end position="76"/>
    </location>
</feature>
<keyword evidence="2" id="KW-0812">Transmembrane</keyword>
<feature type="transmembrane region" description="Helical" evidence="2">
    <location>
        <begin position="230"/>
        <end position="259"/>
    </location>
</feature>
<sequence>MPADPRRGGETPLHPRSVAGTQGAVDSESDPLLIHLADRWGGPTGRRARAIGHHRWSAARLLAVLTSLGVLLAVLASQYCRINGWDGTAVYHWGCYSDVSALWSSRDFDLHPWAPFLDSYAPFEYPALTMLLASTIAAATHGVDALLGGTPFDYWGERTGLLYWDLTFVAGALAWFVLTMAVMRAARATPWKAGIVALSPAIIFGIGINWDIFPAAALALAVLFCLRRKWFTAGVMVGIGASFKLYPLFLLGAVLTLALRSCLHRHRDDGAVLWVDFGRVAGGGALAWALINVPIILTNFSAWSEFYVFSAERGAGWSSIWQVWGLLTGSPMSADAVSGWSFALFAASCTAVLVIGVSAPQRPNVVQLMLLIVAAFMIFNKVYSPQFMMWLVPLVVLAGLPLRDVLTWHAFQVLHFWAIWMHLAAQVSDAEPQHLFDEKIYVAAVLGHVLSTLYVCAVVVAKLFRRQSEPSAVS</sequence>
<comment type="caution">
    <text evidence="3">The sequence shown here is derived from an EMBL/GenBank/DDBJ whole genome shotgun (WGS) entry which is preliminary data.</text>
</comment>
<evidence type="ECO:0000313" key="4">
    <source>
        <dbReference type="Proteomes" id="UP000266615"/>
    </source>
</evidence>
<name>A0A3A4FJ82_9MICC</name>
<dbReference type="PIRSF" id="PIRSF010361">
    <property type="entry name" value="UCP010361"/>
    <property type="match status" value="1"/>
</dbReference>
<evidence type="ECO:0000256" key="1">
    <source>
        <dbReference type="SAM" id="MobiDB-lite"/>
    </source>
</evidence>
<proteinExistence type="predicted"/>
<feature type="region of interest" description="Disordered" evidence="1">
    <location>
        <begin position="1"/>
        <end position="26"/>
    </location>
</feature>
<dbReference type="Proteomes" id="UP000266615">
    <property type="component" value="Unassembled WGS sequence"/>
</dbReference>
<organism evidence="3 4">
    <name type="scientific">Nesterenkonia natronophila</name>
    <dbReference type="NCBI Taxonomy" id="2174932"/>
    <lineage>
        <taxon>Bacteria</taxon>
        <taxon>Bacillati</taxon>
        <taxon>Actinomycetota</taxon>
        <taxon>Actinomycetes</taxon>
        <taxon>Micrococcales</taxon>
        <taxon>Micrococcaceae</taxon>
        <taxon>Nesterenkonia</taxon>
    </lineage>
</organism>
<feature type="transmembrane region" description="Helical" evidence="2">
    <location>
        <begin position="280"/>
        <end position="300"/>
    </location>
</feature>
<feature type="transmembrane region" description="Helical" evidence="2">
    <location>
        <begin position="390"/>
        <end position="420"/>
    </location>
</feature>
<protein>
    <submittedName>
        <fullName evidence="3">DUF2029 domain-containing protein</fullName>
    </submittedName>
</protein>
<dbReference type="InterPro" id="IPR016570">
    <property type="entry name" value="UCP010361"/>
</dbReference>
<feature type="transmembrane region" description="Helical" evidence="2">
    <location>
        <begin position="161"/>
        <end position="183"/>
    </location>
</feature>
<accession>A0A3A4FJ82</accession>
<feature type="transmembrane region" description="Helical" evidence="2">
    <location>
        <begin position="339"/>
        <end position="359"/>
    </location>
</feature>
<evidence type="ECO:0000313" key="3">
    <source>
        <dbReference type="EMBL" id="RJN32415.1"/>
    </source>
</evidence>
<feature type="transmembrane region" description="Helical" evidence="2">
    <location>
        <begin position="195"/>
        <end position="224"/>
    </location>
</feature>
<keyword evidence="2" id="KW-1133">Transmembrane helix</keyword>
<dbReference type="AlphaFoldDB" id="A0A3A4FJ82"/>
<keyword evidence="2" id="KW-0472">Membrane</keyword>